<keyword evidence="1" id="KW-0732">Signal</keyword>
<name>A0A1C7MJN7_GRIFR</name>
<evidence type="ECO:0000313" key="3">
    <source>
        <dbReference type="Proteomes" id="UP000092993"/>
    </source>
</evidence>
<feature type="signal peptide" evidence="1">
    <location>
        <begin position="1"/>
        <end position="23"/>
    </location>
</feature>
<dbReference type="EMBL" id="LUGG01000003">
    <property type="protein sequence ID" value="OBZ77141.1"/>
    <property type="molecule type" value="Genomic_DNA"/>
</dbReference>
<protein>
    <recommendedName>
        <fullName evidence="4">Secreted protein</fullName>
    </recommendedName>
</protein>
<evidence type="ECO:0008006" key="4">
    <source>
        <dbReference type="Google" id="ProtNLM"/>
    </source>
</evidence>
<keyword evidence="3" id="KW-1185">Reference proteome</keyword>
<sequence>MYRVVLGWVEVIVVAVVVELEKAQWTERFPRNAAIHSQPSCLCFQVAATIFLVTGQDSVGFRPGPQAPKIHDLSSRTIHDILA</sequence>
<accession>A0A1C7MJN7</accession>
<gene>
    <name evidence="2" type="ORF">A0H81_03710</name>
</gene>
<organism evidence="2 3">
    <name type="scientific">Grifola frondosa</name>
    <name type="common">Maitake</name>
    <name type="synonym">Polyporus frondosus</name>
    <dbReference type="NCBI Taxonomy" id="5627"/>
    <lineage>
        <taxon>Eukaryota</taxon>
        <taxon>Fungi</taxon>
        <taxon>Dikarya</taxon>
        <taxon>Basidiomycota</taxon>
        <taxon>Agaricomycotina</taxon>
        <taxon>Agaricomycetes</taxon>
        <taxon>Polyporales</taxon>
        <taxon>Grifolaceae</taxon>
        <taxon>Grifola</taxon>
    </lineage>
</organism>
<dbReference type="AlphaFoldDB" id="A0A1C7MJN7"/>
<dbReference type="Proteomes" id="UP000092993">
    <property type="component" value="Unassembled WGS sequence"/>
</dbReference>
<evidence type="ECO:0000256" key="1">
    <source>
        <dbReference type="SAM" id="SignalP"/>
    </source>
</evidence>
<evidence type="ECO:0000313" key="2">
    <source>
        <dbReference type="EMBL" id="OBZ77141.1"/>
    </source>
</evidence>
<reference evidence="2 3" key="1">
    <citation type="submission" date="2016-03" db="EMBL/GenBank/DDBJ databases">
        <title>Whole genome sequencing of Grifola frondosa 9006-11.</title>
        <authorList>
            <person name="Min B."/>
            <person name="Park H."/>
            <person name="Kim J.-G."/>
            <person name="Cho H."/>
            <person name="Oh Y.-L."/>
            <person name="Kong W.-S."/>
            <person name="Choi I.-G."/>
        </authorList>
    </citation>
    <scope>NUCLEOTIDE SEQUENCE [LARGE SCALE GENOMIC DNA]</scope>
    <source>
        <strain evidence="2 3">9006-11</strain>
    </source>
</reference>
<comment type="caution">
    <text evidence="2">The sequence shown here is derived from an EMBL/GenBank/DDBJ whole genome shotgun (WGS) entry which is preliminary data.</text>
</comment>
<proteinExistence type="predicted"/>
<feature type="chain" id="PRO_5008889174" description="Secreted protein" evidence="1">
    <location>
        <begin position="24"/>
        <end position="83"/>
    </location>
</feature>